<dbReference type="GeneTree" id="ENSGT00940000157096"/>
<feature type="domain" description="VIT" evidence="2">
    <location>
        <begin position="173"/>
        <end position="250"/>
    </location>
</feature>
<keyword evidence="4" id="KW-1185">Reference proteome</keyword>
<reference evidence="3" key="1">
    <citation type="submission" date="2020-03" db="EMBL/GenBank/DDBJ databases">
        <title>Long-read based genome assembly of a Labrador retriever dog.</title>
        <authorList>
            <person name="Eory L."/>
            <person name="Zhang W."/>
            <person name="Schoenebeck J."/>
        </authorList>
    </citation>
    <scope>NUCLEOTIDE SEQUENCE [LARGE SCALE GENOMIC DNA]</scope>
    <source>
        <strain evidence="3">Labrador retriever</strain>
    </source>
</reference>
<feature type="compositionally biased region" description="Pro residues" evidence="1">
    <location>
        <begin position="279"/>
        <end position="300"/>
    </location>
</feature>
<name>A0A8I3PR93_CANLF</name>
<dbReference type="Pfam" id="PF13757">
    <property type="entry name" value="VIT_2"/>
    <property type="match status" value="1"/>
</dbReference>
<evidence type="ECO:0000256" key="1">
    <source>
        <dbReference type="SAM" id="MobiDB-lite"/>
    </source>
</evidence>
<dbReference type="Proteomes" id="UP000805418">
    <property type="component" value="Chromosome 34"/>
</dbReference>
<feature type="compositionally biased region" description="Low complexity" evidence="1">
    <location>
        <begin position="74"/>
        <end position="89"/>
    </location>
</feature>
<evidence type="ECO:0000259" key="2">
    <source>
        <dbReference type="Pfam" id="PF13757"/>
    </source>
</evidence>
<gene>
    <name evidence="3" type="primary">VWA5B2</name>
</gene>
<organism evidence="3 4">
    <name type="scientific">Canis lupus familiaris</name>
    <name type="common">Dog</name>
    <name type="synonym">Canis familiaris</name>
    <dbReference type="NCBI Taxonomy" id="9615"/>
    <lineage>
        <taxon>Eukaryota</taxon>
        <taxon>Metazoa</taxon>
        <taxon>Chordata</taxon>
        <taxon>Craniata</taxon>
        <taxon>Vertebrata</taxon>
        <taxon>Euteleostomi</taxon>
        <taxon>Mammalia</taxon>
        <taxon>Eutheria</taxon>
        <taxon>Laurasiatheria</taxon>
        <taxon>Carnivora</taxon>
        <taxon>Caniformia</taxon>
        <taxon>Canidae</taxon>
        <taxon>Canis</taxon>
    </lineage>
</organism>
<dbReference type="PANTHER" id="PTHR46299">
    <property type="entry name" value="VON WILLEBRAND FACTOR A DOMAIN-CONTAINING PROTEIN 5B2-RELATED"/>
    <property type="match status" value="1"/>
</dbReference>
<proteinExistence type="predicted"/>
<dbReference type="Ensembl" id="ENSCAFT00845047578.1">
    <property type="protein sequence ID" value="ENSCAFP00845037334.1"/>
    <property type="gene ID" value="ENSCAFG00845027007.1"/>
</dbReference>
<evidence type="ECO:0000313" key="4">
    <source>
        <dbReference type="Proteomes" id="UP000805418"/>
    </source>
</evidence>
<feature type="compositionally biased region" description="Basic and acidic residues" evidence="1">
    <location>
        <begin position="1"/>
        <end position="17"/>
    </location>
</feature>
<evidence type="ECO:0000313" key="3">
    <source>
        <dbReference type="Ensembl" id="ENSCAFP00845037334.1"/>
    </source>
</evidence>
<protein>
    <submittedName>
        <fullName evidence="3">von Willebrand factor A domain containing 5B2</fullName>
    </submittedName>
</protein>
<sequence length="332" mass="33906">MKEGHRTDGKRSQDAKWGDGGTAGVAAVPGAGAATEPTAARAAAPLPGGREGWGSGRPGASWLGAVRRRGEGAAGPALRRAEPGRPGLARGRRGAEAGAEGSGPPPQRQAGPGRAEGGAPERGGPSARRADAPARTQSGRRGSRERVPGRCPDPPRSGGGARISAEDAAGAMPGLYCPSGWTPLPLTDSWVRACANGPCLSLRARLTYRNPQPQPVEGVFVYPLAEAEVVSGFEAEAAGRRVSFQLQSRRRSQAACCRALGPGWGAPTPRRCPQGECGPRPPPAPPRPAPPRGPRLPAAPQPLSRSCISSCLSSTVADRALRGAGECDPGLT</sequence>
<reference evidence="3" key="3">
    <citation type="submission" date="2025-09" db="UniProtKB">
        <authorList>
            <consortium name="Ensembl"/>
        </authorList>
    </citation>
    <scope>IDENTIFICATION</scope>
    <source>
        <strain evidence="3">Boxer</strain>
    </source>
</reference>
<accession>A0A8I3PR93</accession>
<dbReference type="InterPro" id="IPR052627">
    <property type="entry name" value="VWA_domain-containing"/>
</dbReference>
<dbReference type="OrthoDB" id="1729737at2759"/>
<dbReference type="InterPro" id="IPR013694">
    <property type="entry name" value="VIT"/>
</dbReference>
<feature type="region of interest" description="Disordered" evidence="1">
    <location>
        <begin position="1"/>
        <end position="163"/>
    </location>
</feature>
<reference evidence="3" key="2">
    <citation type="submission" date="2025-08" db="UniProtKB">
        <authorList>
            <consortium name="Ensembl"/>
        </authorList>
    </citation>
    <scope>IDENTIFICATION</scope>
    <source>
        <strain evidence="3">Boxer</strain>
    </source>
</reference>
<dbReference type="PANTHER" id="PTHR46299:SF2">
    <property type="entry name" value="VON WILLEBRAND FACTOR A DOMAIN-CONTAINING PROTEIN 5B2"/>
    <property type="match status" value="1"/>
</dbReference>
<dbReference type="AlphaFoldDB" id="A0A8I3PR93"/>
<feature type="region of interest" description="Disordered" evidence="1">
    <location>
        <begin position="268"/>
        <end position="304"/>
    </location>
</feature>
<feature type="compositionally biased region" description="Low complexity" evidence="1">
    <location>
        <begin position="24"/>
        <end position="48"/>
    </location>
</feature>
<feature type="compositionally biased region" description="Low complexity" evidence="1">
    <location>
        <begin position="269"/>
        <end position="278"/>
    </location>
</feature>